<reference evidence="3" key="1">
    <citation type="submission" date="2016-11" db="EMBL/GenBank/DDBJ databases">
        <authorList>
            <person name="Jaros S."/>
            <person name="Januszkiewicz K."/>
            <person name="Wedrychowicz H."/>
        </authorList>
    </citation>
    <scope>NUCLEOTIDE SEQUENCE [LARGE SCALE GENOMIC DNA]</scope>
    <source>
        <strain evidence="3">CGMCC 4.3555</strain>
    </source>
</reference>
<sequence>MKRAGWIVLGLTAAGLITGCAGDPPLKQQPAGESKPKPSQTPKRDLPEGMHKLGESVTTEKKTWTLAPSTLTEVTPTGSAKGVPHGWRAAKMTWTLTNNAGEIQPLLDLFPTVRYGSMGRPAIGFTDTGIEGMPDTVSADPPRVKPGGTYTVTMGIAVPADAAGDPITITTRPKTLFGNTGDVAFFEGPFPGAPARKAVALHPSPAPETKKTLAFGEWNADQQLSIGDVRAEGTGDDGRPVYGGDLTVFNDATDGSGPPYTPMKTSVRVYYGDQLKEADLIGALVPTADETAFIAPQRAATHHFRFALPKGTKPGTATVEVTDLGTALATFEGKITDRSS</sequence>
<evidence type="ECO:0000313" key="3">
    <source>
        <dbReference type="Proteomes" id="UP000184388"/>
    </source>
</evidence>
<evidence type="ECO:0000256" key="1">
    <source>
        <dbReference type="SAM" id="MobiDB-lite"/>
    </source>
</evidence>
<protein>
    <submittedName>
        <fullName evidence="2">Uncharacterized protein</fullName>
    </submittedName>
</protein>
<comment type="caution">
    <text evidence="2">The sequence shown here is derived from an EMBL/GenBank/DDBJ whole genome shotgun (WGS) entry which is preliminary data.</text>
</comment>
<gene>
    <name evidence="2" type="ORF">SAMN05216268_13329</name>
</gene>
<proteinExistence type="predicted"/>
<evidence type="ECO:0000313" key="2">
    <source>
        <dbReference type="EMBL" id="SHN30924.1"/>
    </source>
</evidence>
<dbReference type="AlphaFoldDB" id="A0A9X8N8Y2"/>
<organism evidence="2 3">
    <name type="scientific">Streptomyces yunnanensis</name>
    <dbReference type="NCBI Taxonomy" id="156453"/>
    <lineage>
        <taxon>Bacteria</taxon>
        <taxon>Bacillati</taxon>
        <taxon>Actinomycetota</taxon>
        <taxon>Actinomycetes</taxon>
        <taxon>Kitasatosporales</taxon>
        <taxon>Streptomycetaceae</taxon>
        <taxon>Streptomyces</taxon>
    </lineage>
</organism>
<dbReference type="EMBL" id="FRBK01000033">
    <property type="protein sequence ID" value="SHN30924.1"/>
    <property type="molecule type" value="Genomic_DNA"/>
</dbReference>
<accession>A0A9X8N8Y2</accession>
<dbReference type="Proteomes" id="UP000184388">
    <property type="component" value="Unassembled WGS sequence"/>
</dbReference>
<feature type="region of interest" description="Disordered" evidence="1">
    <location>
        <begin position="22"/>
        <end position="59"/>
    </location>
</feature>
<dbReference type="PROSITE" id="PS51257">
    <property type="entry name" value="PROKAR_LIPOPROTEIN"/>
    <property type="match status" value="1"/>
</dbReference>
<feature type="compositionally biased region" description="Basic and acidic residues" evidence="1">
    <location>
        <begin position="42"/>
        <end position="59"/>
    </location>
</feature>
<name>A0A9X8N8Y2_9ACTN</name>